<dbReference type="EMBL" id="JACVVK020000081">
    <property type="protein sequence ID" value="KAK7494621.1"/>
    <property type="molecule type" value="Genomic_DNA"/>
</dbReference>
<sequence>MRSERRVRTYRATGRNGGTDKCTFASSPQPSLTLPTDCLSTSSGRTRVHVQTGQVCEDATFPVIPPLYSLIKERCSACAGLGEAEVGESRPVVSTSLSTSLMAFGELAVVFNSLTSCTTSDRGLKAQGRLTEDQTGR</sequence>
<keyword evidence="2" id="KW-1185">Reference proteome</keyword>
<proteinExistence type="predicted"/>
<protein>
    <submittedName>
        <fullName evidence="1">Uncharacterized protein</fullName>
    </submittedName>
</protein>
<gene>
    <name evidence="1" type="ORF">BaRGS_00014019</name>
</gene>
<name>A0ABD0L4Z9_9CAEN</name>
<dbReference type="Proteomes" id="UP001519460">
    <property type="component" value="Unassembled WGS sequence"/>
</dbReference>
<evidence type="ECO:0000313" key="1">
    <source>
        <dbReference type="EMBL" id="KAK7494621.1"/>
    </source>
</evidence>
<accession>A0ABD0L4Z9</accession>
<comment type="caution">
    <text evidence="1">The sequence shown here is derived from an EMBL/GenBank/DDBJ whole genome shotgun (WGS) entry which is preliminary data.</text>
</comment>
<evidence type="ECO:0000313" key="2">
    <source>
        <dbReference type="Proteomes" id="UP001519460"/>
    </source>
</evidence>
<dbReference type="AlphaFoldDB" id="A0ABD0L4Z9"/>
<reference evidence="1 2" key="1">
    <citation type="journal article" date="2023" name="Sci. Data">
        <title>Genome assembly of the Korean intertidal mud-creeper Batillaria attramentaria.</title>
        <authorList>
            <person name="Patra A.K."/>
            <person name="Ho P.T."/>
            <person name="Jun S."/>
            <person name="Lee S.J."/>
            <person name="Kim Y."/>
            <person name="Won Y.J."/>
        </authorList>
    </citation>
    <scope>NUCLEOTIDE SEQUENCE [LARGE SCALE GENOMIC DNA]</scope>
    <source>
        <strain evidence="1">Wonlab-2016</strain>
    </source>
</reference>
<organism evidence="1 2">
    <name type="scientific">Batillaria attramentaria</name>
    <dbReference type="NCBI Taxonomy" id="370345"/>
    <lineage>
        <taxon>Eukaryota</taxon>
        <taxon>Metazoa</taxon>
        <taxon>Spiralia</taxon>
        <taxon>Lophotrochozoa</taxon>
        <taxon>Mollusca</taxon>
        <taxon>Gastropoda</taxon>
        <taxon>Caenogastropoda</taxon>
        <taxon>Sorbeoconcha</taxon>
        <taxon>Cerithioidea</taxon>
        <taxon>Batillariidae</taxon>
        <taxon>Batillaria</taxon>
    </lineage>
</organism>